<dbReference type="OrthoDB" id="2802411at2759"/>
<proteinExistence type="inferred from homology"/>
<evidence type="ECO:0000256" key="2">
    <source>
        <dbReference type="ARBA" id="ARBA00009530"/>
    </source>
</evidence>
<keyword evidence="5 7" id="KW-0472">Membrane</keyword>
<dbReference type="PROSITE" id="PS01309">
    <property type="entry name" value="UPF0057"/>
    <property type="match status" value="1"/>
</dbReference>
<feature type="transmembrane region" description="Helical" evidence="7">
    <location>
        <begin position="6"/>
        <end position="22"/>
    </location>
</feature>
<comment type="similarity">
    <text evidence="2">Belongs to the UPF0057 (PMP3) family.</text>
</comment>
<keyword evidence="9" id="KW-1185">Reference proteome</keyword>
<dbReference type="InterPro" id="IPR000612">
    <property type="entry name" value="PMP3"/>
</dbReference>
<dbReference type="PANTHER" id="PTHR21659:SF57">
    <property type="entry name" value="PLASMA MEMBRANE PROTEOLIPID 31"/>
    <property type="match status" value="1"/>
</dbReference>
<dbReference type="AlphaFoldDB" id="A0A4U0WY12"/>
<dbReference type="Pfam" id="PF01679">
    <property type="entry name" value="Pmp3"/>
    <property type="match status" value="1"/>
</dbReference>
<feature type="region of interest" description="Disordered" evidence="6">
    <location>
        <begin position="87"/>
        <end position="174"/>
    </location>
</feature>
<evidence type="ECO:0000256" key="3">
    <source>
        <dbReference type="ARBA" id="ARBA00022692"/>
    </source>
</evidence>
<dbReference type="PANTHER" id="PTHR21659">
    <property type="entry name" value="HYDROPHOBIC PROTEIN RCI2 LOW TEMPERATURE AND SALT RESPONSIVE PROTEIN LTI6 -RELATED"/>
    <property type="match status" value="1"/>
</dbReference>
<evidence type="ECO:0000256" key="6">
    <source>
        <dbReference type="SAM" id="MobiDB-lite"/>
    </source>
</evidence>
<reference evidence="8 9" key="1">
    <citation type="submission" date="2017-03" db="EMBL/GenBank/DDBJ databases">
        <title>Genomes of endolithic fungi from Antarctica.</title>
        <authorList>
            <person name="Coleine C."/>
            <person name="Masonjones S."/>
            <person name="Stajich J.E."/>
        </authorList>
    </citation>
    <scope>NUCLEOTIDE SEQUENCE [LARGE SCALE GENOMIC DNA]</scope>
    <source>
        <strain evidence="8 9">CCFEE 5187</strain>
    </source>
</reference>
<accession>A0A4U0WY12</accession>
<dbReference type="Proteomes" id="UP000308768">
    <property type="component" value="Unassembled WGS sequence"/>
</dbReference>
<dbReference type="EMBL" id="NAJN01000883">
    <property type="protein sequence ID" value="TKA67716.1"/>
    <property type="molecule type" value="Genomic_DNA"/>
</dbReference>
<evidence type="ECO:0000313" key="9">
    <source>
        <dbReference type="Proteomes" id="UP000308768"/>
    </source>
</evidence>
<sequence length="174" mass="18274">MCGSDIFLGIIAVLFPPIAVWVKRGICSADSLINLALCCLGFLPGLLHAWYIIASYPDPSYDYESVGQHDPEAGGVTYFVVAQGPPGSAQGVQRAQGSQSGYGTVAAPQNQFPGQQQSGTVNSFPQPKAQLKSKSAGRSERPGPEVGAGPSQGEEVPPSYQEAVKGDHKVQTQE</sequence>
<evidence type="ECO:0000256" key="4">
    <source>
        <dbReference type="ARBA" id="ARBA00022989"/>
    </source>
</evidence>
<comment type="subcellular location">
    <subcellularLocation>
        <location evidence="1">Membrane</location>
    </subcellularLocation>
</comment>
<evidence type="ECO:0000313" key="8">
    <source>
        <dbReference type="EMBL" id="TKA67716.1"/>
    </source>
</evidence>
<keyword evidence="4 7" id="KW-1133">Transmembrane helix</keyword>
<gene>
    <name evidence="8" type="ORF">B0A49_04265</name>
</gene>
<evidence type="ECO:0000256" key="7">
    <source>
        <dbReference type="SAM" id="Phobius"/>
    </source>
</evidence>
<evidence type="ECO:0000256" key="1">
    <source>
        <dbReference type="ARBA" id="ARBA00004370"/>
    </source>
</evidence>
<evidence type="ECO:0000256" key="5">
    <source>
        <dbReference type="ARBA" id="ARBA00023136"/>
    </source>
</evidence>
<feature type="compositionally biased region" description="Polar residues" evidence="6">
    <location>
        <begin position="90"/>
        <end position="125"/>
    </location>
</feature>
<name>A0A4U0WY12_9PEZI</name>
<comment type="caution">
    <text evidence="8">The sequence shown here is derived from an EMBL/GenBank/DDBJ whole genome shotgun (WGS) entry which is preliminary data.</text>
</comment>
<dbReference type="GO" id="GO:0016020">
    <property type="term" value="C:membrane"/>
    <property type="evidence" value="ECO:0007669"/>
    <property type="project" value="UniProtKB-SubCell"/>
</dbReference>
<evidence type="ECO:0008006" key="10">
    <source>
        <dbReference type="Google" id="ProtNLM"/>
    </source>
</evidence>
<dbReference type="STRING" id="331657.A0A4U0WY12"/>
<organism evidence="8 9">
    <name type="scientific">Cryomyces minteri</name>
    <dbReference type="NCBI Taxonomy" id="331657"/>
    <lineage>
        <taxon>Eukaryota</taxon>
        <taxon>Fungi</taxon>
        <taxon>Dikarya</taxon>
        <taxon>Ascomycota</taxon>
        <taxon>Pezizomycotina</taxon>
        <taxon>Dothideomycetes</taxon>
        <taxon>Dothideomycetes incertae sedis</taxon>
        <taxon>Cryomyces</taxon>
    </lineage>
</organism>
<keyword evidence="3 7" id="KW-0812">Transmembrane</keyword>
<feature type="compositionally biased region" description="Basic and acidic residues" evidence="6">
    <location>
        <begin position="164"/>
        <end position="174"/>
    </location>
</feature>
<feature type="transmembrane region" description="Helical" evidence="7">
    <location>
        <begin position="34"/>
        <end position="53"/>
    </location>
</feature>
<protein>
    <recommendedName>
        <fullName evidence="10">Plasma membrane proteolipid 3</fullName>
    </recommendedName>
</protein>